<dbReference type="RefSeq" id="WP_183347861.1">
    <property type="nucleotide sequence ID" value="NZ_JACHEO010000001.1"/>
</dbReference>
<name>A0A840UZ11_9BACT</name>
<reference evidence="1 2" key="1">
    <citation type="submission" date="2020-08" db="EMBL/GenBank/DDBJ databases">
        <title>Genomic Encyclopedia of Type Strains, Phase IV (KMG-IV): sequencing the most valuable type-strain genomes for metagenomic binning, comparative biology and taxonomic classification.</title>
        <authorList>
            <person name="Goeker M."/>
        </authorList>
    </citation>
    <scope>NUCLEOTIDE SEQUENCE [LARGE SCALE GENOMIC DNA]</scope>
    <source>
        <strain evidence="1 2">DSM 28570</strain>
    </source>
</reference>
<protein>
    <submittedName>
        <fullName evidence="1">Uncharacterized protein</fullName>
    </submittedName>
</protein>
<evidence type="ECO:0000313" key="1">
    <source>
        <dbReference type="EMBL" id="MBB5346750.1"/>
    </source>
</evidence>
<evidence type="ECO:0000313" key="2">
    <source>
        <dbReference type="Proteomes" id="UP000539642"/>
    </source>
</evidence>
<proteinExistence type="predicted"/>
<organism evidence="1 2">
    <name type="scientific">Desulfoprunum benzoelyticum</name>
    <dbReference type="NCBI Taxonomy" id="1506996"/>
    <lineage>
        <taxon>Bacteria</taxon>
        <taxon>Pseudomonadati</taxon>
        <taxon>Thermodesulfobacteriota</taxon>
        <taxon>Desulfobulbia</taxon>
        <taxon>Desulfobulbales</taxon>
        <taxon>Desulfobulbaceae</taxon>
        <taxon>Desulfoprunum</taxon>
    </lineage>
</organism>
<dbReference type="Proteomes" id="UP000539642">
    <property type="component" value="Unassembled WGS sequence"/>
</dbReference>
<comment type="caution">
    <text evidence="1">The sequence shown here is derived from an EMBL/GenBank/DDBJ whole genome shotgun (WGS) entry which is preliminary data.</text>
</comment>
<sequence length="114" mass="13111">MKFKEQWNLETALKILRHQTVDSQVWAEAVEWLMLFGPPEIKEILLKASGIASETYFPELQPIYRGPDGEPYYDVAVLARALGISEEIAQDIIRRKENEHEMQHLFTGGSDTVH</sequence>
<dbReference type="AlphaFoldDB" id="A0A840UZ11"/>
<gene>
    <name evidence="1" type="ORF">HNQ81_000457</name>
</gene>
<dbReference type="EMBL" id="JACHEO010000001">
    <property type="protein sequence ID" value="MBB5346750.1"/>
    <property type="molecule type" value="Genomic_DNA"/>
</dbReference>
<keyword evidence="2" id="KW-1185">Reference proteome</keyword>
<accession>A0A840UZ11</accession>